<dbReference type="EMBL" id="BMXG01000004">
    <property type="protein sequence ID" value="GHB95058.1"/>
    <property type="molecule type" value="Genomic_DNA"/>
</dbReference>
<dbReference type="PANTHER" id="PTHR36848:SF2">
    <property type="entry name" value="SECRETED PROTEIN"/>
    <property type="match status" value="1"/>
</dbReference>
<accession>A0A8J3DDX1</accession>
<dbReference type="PANTHER" id="PTHR36848">
    <property type="entry name" value="DNA-BINDING PROTEIN (PUTATIVE SECRETED PROTEIN)-RELATED"/>
    <property type="match status" value="1"/>
</dbReference>
<protein>
    <recommendedName>
        <fullName evidence="3">Glycoside hydrolase</fullName>
    </recommendedName>
</protein>
<dbReference type="Gene3D" id="3.40.50.880">
    <property type="match status" value="1"/>
</dbReference>
<dbReference type="CDD" id="cd03143">
    <property type="entry name" value="A4_beta-galactosidase_middle_domain"/>
    <property type="match status" value="1"/>
</dbReference>
<gene>
    <name evidence="1" type="ORF">GCM10007047_08320</name>
</gene>
<evidence type="ECO:0008006" key="3">
    <source>
        <dbReference type="Google" id="ProtNLM"/>
    </source>
</evidence>
<sequence>MTFDLERFRTPPAKLRGAPFWSLNHDLTDHDRLREQIDAFAEMGIGGYHLHVRAGLQNDYLGEEFMAAISAARDYGASKGMLSYLYDEDTWPSGFAGGAVTTELTHRRNWVDLHKGQPPELISEYRQPLCAYRVKLDAKGRILDSQRIPYDDGDEECWFLTHVIAENNDRYNGAAYVDTLSTAAIDAFIASTHEVYRQHFGGEFPADIPAIFSDEPNFGPNATLAQPFGGRTTFAWTGDLRDSFHEAYSTELLDILPYIVWPTPSGPSPWRWRYWDHLSERFARAFGDRIGGWCGQHGIALTGHMLNEDSLTSQVASVGECMRQYRGFQIPGVDLLSDDYLPATVKQAVSVARQDGRDDVLSELYGVTNWDFPFSGHKLQGDWQAALGITLRVHHLAWLSMEGQSKRDFPAAIGPQSPWYREYSVVEDHFARVGAALTTGRPIVRIGVVHPVESIWLHRGVNSLDGPTSEQIEQDFKQTVDWLLEGAFDFDFIAESLLPQQENQTEKPVLKVGQMAYEVIVLPSMTTIRRSTLKSLKDFLKRGGTVVIMGTFPACFDGEQSHEPKQLLCDAKQISFNSMALCESLESWREISITNASGYPITTINHQLRQTGEERILFCSNRIRRDLESRPWDTFNHTSSIRVRGQWQVLELDTETGGESPCAYHQDYDWTVIPWECHPQSHRLLRLIPGAGQCDLLSIKWSVLGDCAEPISVTRNEPNVLLLDRPEWRMADESWHAAQDSMMTQLELSKRFNWPDWAQPYSVKDAGPKHRIDCRFTIICDADFAGVQLMCERLNEATITLDDRPLTALASGWWVDRDLPTMLLPTLTAGEHKLEISLELDAVNRHLEWCYLLGDFHVSIRGAHARLTSTLPIYWGNVVTQGLPFYGGNLDYECVIQIDSPDLYSLRCPNFGGSLLRVWCNDADCGPIAYAPYRAELGKLAVGKHHLRIRCYGNRANTFGTVHNNRPEWSWWGPPGWRLENEGRNDVWQLYPAGLTRAPMLERLATESAKANA</sequence>
<reference evidence="1" key="2">
    <citation type="submission" date="2020-09" db="EMBL/GenBank/DDBJ databases">
        <authorList>
            <person name="Sun Q."/>
            <person name="Kim S."/>
        </authorList>
    </citation>
    <scope>NUCLEOTIDE SEQUENCE</scope>
    <source>
        <strain evidence="1">KCTC 12870</strain>
    </source>
</reference>
<keyword evidence="2" id="KW-1185">Reference proteome</keyword>
<comment type="caution">
    <text evidence="1">The sequence shown here is derived from an EMBL/GenBank/DDBJ whole genome shotgun (WGS) entry which is preliminary data.</text>
</comment>
<dbReference type="Proteomes" id="UP000642829">
    <property type="component" value="Unassembled WGS sequence"/>
</dbReference>
<dbReference type="InterPro" id="IPR053161">
    <property type="entry name" value="Ulvan_degrading_GH"/>
</dbReference>
<evidence type="ECO:0000313" key="1">
    <source>
        <dbReference type="EMBL" id="GHB95058.1"/>
    </source>
</evidence>
<evidence type="ECO:0000313" key="2">
    <source>
        <dbReference type="Proteomes" id="UP000642829"/>
    </source>
</evidence>
<dbReference type="AlphaFoldDB" id="A0A8J3DDX1"/>
<dbReference type="InterPro" id="IPR029062">
    <property type="entry name" value="Class_I_gatase-like"/>
</dbReference>
<dbReference type="RefSeq" id="WP_189512173.1">
    <property type="nucleotide sequence ID" value="NZ_BMXG01000004.1"/>
</dbReference>
<name>A0A8J3DDX1_9BACT</name>
<reference evidence="1" key="1">
    <citation type="journal article" date="2014" name="Int. J. Syst. Evol. Microbiol.">
        <title>Complete genome sequence of Corynebacterium casei LMG S-19264T (=DSM 44701T), isolated from a smear-ripened cheese.</title>
        <authorList>
            <consortium name="US DOE Joint Genome Institute (JGI-PGF)"/>
            <person name="Walter F."/>
            <person name="Albersmeier A."/>
            <person name="Kalinowski J."/>
            <person name="Ruckert C."/>
        </authorList>
    </citation>
    <scope>NUCLEOTIDE SEQUENCE</scope>
    <source>
        <strain evidence="1">KCTC 12870</strain>
    </source>
</reference>
<proteinExistence type="predicted"/>
<organism evidence="1 2">
    <name type="scientific">Cerasicoccus arenae</name>
    <dbReference type="NCBI Taxonomy" id="424488"/>
    <lineage>
        <taxon>Bacteria</taxon>
        <taxon>Pseudomonadati</taxon>
        <taxon>Verrucomicrobiota</taxon>
        <taxon>Opitutia</taxon>
        <taxon>Puniceicoccales</taxon>
        <taxon>Cerasicoccaceae</taxon>
        <taxon>Cerasicoccus</taxon>
    </lineage>
</organism>